<evidence type="ECO:0000256" key="3">
    <source>
        <dbReference type="ARBA" id="ARBA00023027"/>
    </source>
</evidence>
<dbReference type="InterPro" id="IPR058205">
    <property type="entry name" value="D-LDH-like"/>
</dbReference>
<evidence type="ECO:0000259" key="5">
    <source>
        <dbReference type="Pfam" id="PF00389"/>
    </source>
</evidence>
<dbReference type="PROSITE" id="PS00670">
    <property type="entry name" value="D_2_HYDROXYACID_DH_2"/>
    <property type="match status" value="1"/>
</dbReference>
<dbReference type="InterPro" id="IPR006139">
    <property type="entry name" value="D-isomer_2_OHA_DH_cat_dom"/>
</dbReference>
<accession>A0A2S0VU26</accession>
<organism evidence="7 8">
    <name type="scientific">Saccharobesus litoralis</name>
    <dbReference type="NCBI Taxonomy" id="2172099"/>
    <lineage>
        <taxon>Bacteria</taxon>
        <taxon>Pseudomonadati</taxon>
        <taxon>Pseudomonadota</taxon>
        <taxon>Gammaproteobacteria</taxon>
        <taxon>Alteromonadales</taxon>
        <taxon>Alteromonadaceae</taxon>
        <taxon>Saccharobesus</taxon>
    </lineage>
</organism>
<dbReference type="InterPro" id="IPR029753">
    <property type="entry name" value="D-isomer_DH_CS"/>
</dbReference>
<dbReference type="SUPFAM" id="SSF52283">
    <property type="entry name" value="Formate/glycerate dehydrogenase catalytic domain-like"/>
    <property type="match status" value="1"/>
</dbReference>
<dbReference type="Proteomes" id="UP000244441">
    <property type="component" value="Chromosome"/>
</dbReference>
<evidence type="ECO:0000259" key="6">
    <source>
        <dbReference type="Pfam" id="PF02826"/>
    </source>
</evidence>
<dbReference type="InterPro" id="IPR006140">
    <property type="entry name" value="D-isomer_DH_NAD-bd"/>
</dbReference>
<evidence type="ECO:0000256" key="2">
    <source>
        <dbReference type="ARBA" id="ARBA00023002"/>
    </source>
</evidence>
<dbReference type="PROSITE" id="PS00671">
    <property type="entry name" value="D_2_HYDROXYACID_DH_3"/>
    <property type="match status" value="1"/>
</dbReference>
<dbReference type="Pfam" id="PF00389">
    <property type="entry name" value="2-Hacid_dh"/>
    <property type="match status" value="1"/>
</dbReference>
<gene>
    <name evidence="7" type="ORF">C2869_15240</name>
</gene>
<dbReference type="GO" id="GO:0008720">
    <property type="term" value="F:D-lactate dehydrogenase (NAD+) activity"/>
    <property type="evidence" value="ECO:0007669"/>
    <property type="project" value="TreeGrafter"/>
</dbReference>
<evidence type="ECO:0000313" key="7">
    <source>
        <dbReference type="EMBL" id="AWB67709.1"/>
    </source>
</evidence>
<evidence type="ECO:0000256" key="4">
    <source>
        <dbReference type="RuleBase" id="RU003719"/>
    </source>
</evidence>
<protein>
    <submittedName>
        <fullName evidence="7">Hydroxyacid dehydrogenase</fullName>
    </submittedName>
</protein>
<proteinExistence type="inferred from homology"/>
<keyword evidence="8" id="KW-1185">Reference proteome</keyword>
<dbReference type="EMBL" id="CP026604">
    <property type="protein sequence ID" value="AWB67709.1"/>
    <property type="molecule type" value="Genomic_DNA"/>
</dbReference>
<keyword evidence="3" id="KW-0520">NAD</keyword>
<feature type="domain" description="D-isomer specific 2-hydroxyacid dehydrogenase catalytic" evidence="5">
    <location>
        <begin position="4"/>
        <end position="328"/>
    </location>
</feature>
<dbReference type="KEGG" id="cate:C2869_15240"/>
<dbReference type="Gene3D" id="3.40.50.720">
    <property type="entry name" value="NAD(P)-binding Rossmann-like Domain"/>
    <property type="match status" value="2"/>
</dbReference>
<dbReference type="Pfam" id="PF02826">
    <property type="entry name" value="2-Hacid_dh_C"/>
    <property type="match status" value="1"/>
</dbReference>
<name>A0A2S0VU26_9ALTE</name>
<evidence type="ECO:0000313" key="8">
    <source>
        <dbReference type="Proteomes" id="UP000244441"/>
    </source>
</evidence>
<sequence length="333" mass="37265">MFKVAVFSSKSYDKKFLSRYEKQYGICLDFFEHRLTTGSVQLAQGYDAICVFVNDELNSQVLTQLASYNIRTIALRCAGYNNVDITTAAKLKFSIARVPEYSPQAVAEHAVGLMLTLSRKFHKAYNRVKEDNFALDGLLGFNLYQKTVGVIGTGHIGKALCQILQGFSCQIIAYDPTPNTDLITTGVQYKPLDTVLNQADIISLHCPLTPTTQHLINEDTIAKMKNDVMLINTSRGGLIDTHAIISALKNQRIGYLGLDVYELESELFFEDKSDEIIQDDDFQRLLTFPNVMITGHQGFFTQEALDTIASTTLDNLSLLLNKQPCHNLCQLLK</sequence>
<keyword evidence="2 4" id="KW-0560">Oxidoreductase</keyword>
<reference evidence="7 8" key="1">
    <citation type="submission" date="2018-01" db="EMBL/GenBank/DDBJ databases">
        <title>Genome sequence of a Cantenovulum-like bacteria.</title>
        <authorList>
            <person name="Tan W.R."/>
            <person name="Lau N.-S."/>
            <person name="Go F."/>
            <person name="Amirul A.-A.A."/>
        </authorList>
    </citation>
    <scope>NUCLEOTIDE SEQUENCE [LARGE SCALE GENOMIC DNA]</scope>
    <source>
        <strain evidence="7 8">CCB-QB4</strain>
    </source>
</reference>
<dbReference type="PROSITE" id="PS00065">
    <property type="entry name" value="D_2_HYDROXYACID_DH_1"/>
    <property type="match status" value="1"/>
</dbReference>
<dbReference type="PANTHER" id="PTHR43026:SF1">
    <property type="entry name" value="2-HYDROXYACID DEHYDROGENASE HOMOLOG 1-RELATED"/>
    <property type="match status" value="1"/>
</dbReference>
<dbReference type="RefSeq" id="WP_108603779.1">
    <property type="nucleotide sequence ID" value="NZ_CP026604.1"/>
</dbReference>
<feature type="domain" description="D-isomer specific 2-hydroxyacid dehydrogenase NAD-binding" evidence="6">
    <location>
        <begin position="111"/>
        <end position="298"/>
    </location>
</feature>
<dbReference type="OrthoDB" id="9805416at2"/>
<evidence type="ECO:0000256" key="1">
    <source>
        <dbReference type="ARBA" id="ARBA00005854"/>
    </source>
</evidence>
<dbReference type="InterPro" id="IPR029752">
    <property type="entry name" value="D-isomer_DH_CS1"/>
</dbReference>
<dbReference type="CDD" id="cd12183">
    <property type="entry name" value="LDH_like_2"/>
    <property type="match status" value="1"/>
</dbReference>
<dbReference type="AlphaFoldDB" id="A0A2S0VU26"/>
<dbReference type="GO" id="GO:0051287">
    <property type="term" value="F:NAD binding"/>
    <property type="evidence" value="ECO:0007669"/>
    <property type="project" value="InterPro"/>
</dbReference>
<dbReference type="PANTHER" id="PTHR43026">
    <property type="entry name" value="2-HYDROXYACID DEHYDROGENASE HOMOLOG 1-RELATED"/>
    <property type="match status" value="1"/>
</dbReference>
<dbReference type="InterPro" id="IPR036291">
    <property type="entry name" value="NAD(P)-bd_dom_sf"/>
</dbReference>
<comment type="similarity">
    <text evidence="1 4">Belongs to the D-isomer specific 2-hydroxyacid dehydrogenase family.</text>
</comment>
<dbReference type="SUPFAM" id="SSF51735">
    <property type="entry name" value="NAD(P)-binding Rossmann-fold domains"/>
    <property type="match status" value="1"/>
</dbReference>